<dbReference type="AlphaFoldDB" id="A0A9D0ZVE4"/>
<evidence type="ECO:0000256" key="2">
    <source>
        <dbReference type="ARBA" id="ARBA00004401"/>
    </source>
</evidence>
<dbReference type="PROSITE" id="PS00501">
    <property type="entry name" value="SPASE_I_1"/>
    <property type="match status" value="1"/>
</dbReference>
<evidence type="ECO:0000256" key="9">
    <source>
        <dbReference type="RuleBase" id="RU362042"/>
    </source>
</evidence>
<dbReference type="GO" id="GO:0004252">
    <property type="term" value="F:serine-type endopeptidase activity"/>
    <property type="evidence" value="ECO:0007669"/>
    <property type="project" value="InterPro"/>
</dbReference>
<dbReference type="SUPFAM" id="SSF51306">
    <property type="entry name" value="LexA/Signal peptidase"/>
    <property type="match status" value="1"/>
</dbReference>
<dbReference type="InterPro" id="IPR019533">
    <property type="entry name" value="Peptidase_S26"/>
</dbReference>
<keyword evidence="8" id="KW-0472">Membrane</keyword>
<feature type="transmembrane region" description="Helical" evidence="8">
    <location>
        <begin position="12"/>
        <end position="29"/>
    </location>
</feature>
<dbReference type="PANTHER" id="PTHR43390">
    <property type="entry name" value="SIGNAL PEPTIDASE I"/>
    <property type="match status" value="1"/>
</dbReference>
<feature type="active site" evidence="7">
    <location>
        <position position="38"/>
    </location>
</feature>
<evidence type="ECO:0000256" key="1">
    <source>
        <dbReference type="ARBA" id="ARBA00000677"/>
    </source>
</evidence>
<dbReference type="GO" id="GO:0006465">
    <property type="term" value="P:signal peptide processing"/>
    <property type="evidence" value="ECO:0007669"/>
    <property type="project" value="InterPro"/>
</dbReference>
<reference evidence="11" key="2">
    <citation type="journal article" date="2021" name="PeerJ">
        <title>Extensive microbial diversity within the chicken gut microbiome revealed by metagenomics and culture.</title>
        <authorList>
            <person name="Gilroy R."/>
            <person name="Ravi A."/>
            <person name="Getino M."/>
            <person name="Pursley I."/>
            <person name="Horton D.L."/>
            <person name="Alikhan N.F."/>
            <person name="Baker D."/>
            <person name="Gharbi K."/>
            <person name="Hall N."/>
            <person name="Watson M."/>
            <person name="Adriaenssens E.M."/>
            <person name="Foster-Nyarko E."/>
            <person name="Jarju S."/>
            <person name="Secka A."/>
            <person name="Antonio M."/>
            <person name="Oren A."/>
            <person name="Chaudhuri R.R."/>
            <person name="La Ragione R."/>
            <person name="Hildebrand F."/>
            <person name="Pallen M.J."/>
        </authorList>
    </citation>
    <scope>NUCLEOTIDE SEQUENCE</scope>
    <source>
        <strain evidence="11">ChiSjej3B21-11622</strain>
    </source>
</reference>
<dbReference type="PROSITE" id="PS00761">
    <property type="entry name" value="SPASE_I_3"/>
    <property type="match status" value="1"/>
</dbReference>
<evidence type="ECO:0000256" key="8">
    <source>
        <dbReference type="RuleBase" id="RU003993"/>
    </source>
</evidence>
<dbReference type="PRINTS" id="PR00727">
    <property type="entry name" value="LEADERPTASE"/>
</dbReference>
<feature type="domain" description="Peptidase S26" evidence="10">
    <location>
        <begin position="14"/>
        <end position="166"/>
    </location>
</feature>
<evidence type="ECO:0000256" key="7">
    <source>
        <dbReference type="PIRSR" id="PIRSR600223-1"/>
    </source>
</evidence>
<dbReference type="InterPro" id="IPR019757">
    <property type="entry name" value="Pept_S26A_signal_pept_1_Lys-AS"/>
</dbReference>
<comment type="similarity">
    <text evidence="3 9">Belongs to the peptidase S26 family.</text>
</comment>
<keyword evidence="6 8" id="KW-0378">Hydrolase</keyword>
<dbReference type="GO" id="GO:0009003">
    <property type="term" value="F:signal peptidase activity"/>
    <property type="evidence" value="ECO:0007669"/>
    <property type="project" value="UniProtKB-EC"/>
</dbReference>
<dbReference type="InterPro" id="IPR000223">
    <property type="entry name" value="Pept_S26A_signal_pept_1"/>
</dbReference>
<reference evidence="11" key="1">
    <citation type="submission" date="2020-10" db="EMBL/GenBank/DDBJ databases">
        <authorList>
            <person name="Gilroy R."/>
        </authorList>
    </citation>
    <scope>NUCLEOTIDE SEQUENCE</scope>
    <source>
        <strain evidence="11">ChiSjej3B21-11622</strain>
    </source>
</reference>
<dbReference type="Proteomes" id="UP000886886">
    <property type="component" value="Unassembled WGS sequence"/>
</dbReference>
<dbReference type="InterPro" id="IPR019756">
    <property type="entry name" value="Pept_S26A_signal_pept_1_Ser-AS"/>
</dbReference>
<dbReference type="EMBL" id="DVFT01000139">
    <property type="protein sequence ID" value="HIQ96737.1"/>
    <property type="molecule type" value="Genomic_DNA"/>
</dbReference>
<dbReference type="PROSITE" id="PS00760">
    <property type="entry name" value="SPASE_I_2"/>
    <property type="match status" value="1"/>
</dbReference>
<sequence length="174" mass="19582">MTKQNKGLKGILGVLVLAAAILFLLNYVVQPTEVEGLSMYPTLSGGEYLLLDKVSYRFRSPRRYELVVFPSRYQEDTYYIKRVIALPGETVEIRDGTVYIDGEPLEENYGYEPIEDAGLAGEAFVLGTDEYFVLGDNRNDSMDSRFAEIGNVTAQEIVGRAFFRIWPFEKAGAL</sequence>
<keyword evidence="8" id="KW-1133">Transmembrane helix</keyword>
<feature type="active site" evidence="7">
    <location>
        <position position="81"/>
    </location>
</feature>
<dbReference type="GO" id="GO:0005886">
    <property type="term" value="C:plasma membrane"/>
    <property type="evidence" value="ECO:0007669"/>
    <property type="project" value="UniProtKB-SubCell"/>
</dbReference>
<dbReference type="InterPro" id="IPR019758">
    <property type="entry name" value="Pept_S26A_signal_pept_1_CS"/>
</dbReference>
<accession>A0A9D0ZVE4</accession>
<evidence type="ECO:0000259" key="10">
    <source>
        <dbReference type="Pfam" id="PF10502"/>
    </source>
</evidence>
<keyword evidence="8" id="KW-0812">Transmembrane</keyword>
<dbReference type="PANTHER" id="PTHR43390:SF1">
    <property type="entry name" value="CHLOROPLAST PROCESSING PEPTIDASE"/>
    <property type="match status" value="1"/>
</dbReference>
<dbReference type="CDD" id="cd06530">
    <property type="entry name" value="S26_SPase_I"/>
    <property type="match status" value="1"/>
</dbReference>
<dbReference type="InterPro" id="IPR036286">
    <property type="entry name" value="LexA/Signal_pep-like_sf"/>
</dbReference>
<comment type="subcellular location">
    <subcellularLocation>
        <location evidence="2">Cell membrane</location>
        <topology evidence="2">Single-pass type II membrane protein</topology>
    </subcellularLocation>
    <subcellularLocation>
        <location evidence="9">Membrane</location>
        <topology evidence="9">Single-pass type II membrane protein</topology>
    </subcellularLocation>
</comment>
<evidence type="ECO:0000256" key="4">
    <source>
        <dbReference type="ARBA" id="ARBA00013208"/>
    </source>
</evidence>
<gene>
    <name evidence="11" type="primary">lepB</name>
    <name evidence="11" type="ORF">IAB26_09260</name>
</gene>
<evidence type="ECO:0000313" key="11">
    <source>
        <dbReference type="EMBL" id="HIQ96737.1"/>
    </source>
</evidence>
<dbReference type="Gene3D" id="2.10.109.10">
    <property type="entry name" value="Umud Fragment, subunit A"/>
    <property type="match status" value="1"/>
</dbReference>
<evidence type="ECO:0000313" key="12">
    <source>
        <dbReference type="Proteomes" id="UP000886886"/>
    </source>
</evidence>
<comment type="caution">
    <text evidence="11">The sequence shown here is derived from an EMBL/GenBank/DDBJ whole genome shotgun (WGS) entry which is preliminary data.</text>
</comment>
<organism evidence="11 12">
    <name type="scientific">Candidatus Limivivens merdigallinarum</name>
    <dbReference type="NCBI Taxonomy" id="2840859"/>
    <lineage>
        <taxon>Bacteria</taxon>
        <taxon>Bacillati</taxon>
        <taxon>Bacillota</taxon>
        <taxon>Clostridia</taxon>
        <taxon>Lachnospirales</taxon>
        <taxon>Lachnospiraceae</taxon>
        <taxon>Lachnospiraceae incertae sedis</taxon>
        <taxon>Candidatus Limivivens</taxon>
    </lineage>
</organism>
<keyword evidence="5 8" id="KW-0645">Protease</keyword>
<proteinExistence type="inferred from homology"/>
<dbReference type="EC" id="3.4.21.89" evidence="4 8"/>
<dbReference type="Pfam" id="PF10502">
    <property type="entry name" value="Peptidase_S26"/>
    <property type="match status" value="1"/>
</dbReference>
<evidence type="ECO:0000256" key="6">
    <source>
        <dbReference type="ARBA" id="ARBA00022801"/>
    </source>
</evidence>
<evidence type="ECO:0000256" key="3">
    <source>
        <dbReference type="ARBA" id="ARBA00009370"/>
    </source>
</evidence>
<protein>
    <recommendedName>
        <fullName evidence="4 8">Signal peptidase I</fullName>
        <ecNumber evidence="4 8">3.4.21.89</ecNumber>
    </recommendedName>
</protein>
<name>A0A9D0ZVE4_9FIRM</name>
<dbReference type="NCBIfam" id="TIGR02227">
    <property type="entry name" value="sigpep_I_bact"/>
    <property type="match status" value="1"/>
</dbReference>
<evidence type="ECO:0000256" key="5">
    <source>
        <dbReference type="ARBA" id="ARBA00022670"/>
    </source>
</evidence>
<comment type="catalytic activity">
    <reaction evidence="1 8">
        <text>Cleavage of hydrophobic, N-terminal signal or leader sequences from secreted and periplasmic proteins.</text>
        <dbReference type="EC" id="3.4.21.89"/>
    </reaction>
</comment>